<keyword evidence="2" id="KW-1133">Transmembrane helix</keyword>
<dbReference type="AlphaFoldDB" id="A0A3M2LGP6"/>
<evidence type="ECO:0000313" key="4">
    <source>
        <dbReference type="Proteomes" id="UP000282674"/>
    </source>
</evidence>
<dbReference type="RefSeq" id="WP_122199307.1">
    <property type="nucleotide sequence ID" value="NZ_JBHSKC010000030.1"/>
</dbReference>
<sequence>MDSDTISLADPAARPPAPAGPSDMPDGPSGMPDDDAASDGRTRSRRMPEPGDTLVYSPHRTSAEAPAPAPVTPLWATPTGPSPAAEPEDVESAPVFVDLSGRRRRVGRRAGIACGGLLAAFLVAIGVGVATGASVPGTPWTAVPGTQHHKKSRTPALQPKTIPHGQERPGGNPPVAVPPAANGPNGGTANGRSPAPTGGSSPSSAPKPSSAVTPSKTATPAPLPTRTRPGNGKATTPGQTKRPKNNG</sequence>
<reference evidence="3 4" key="1">
    <citation type="submission" date="2018-10" db="EMBL/GenBank/DDBJ databases">
        <title>Isolation from soil.</title>
        <authorList>
            <person name="Hu J."/>
        </authorList>
    </citation>
    <scope>NUCLEOTIDE SEQUENCE [LARGE SCALE GENOMIC DNA]</scope>
    <source>
        <strain evidence="3 4">NEAU-Ht49</strain>
    </source>
</reference>
<keyword evidence="2" id="KW-0812">Transmembrane</keyword>
<gene>
    <name evidence="3" type="ORF">EBO15_37970</name>
</gene>
<feature type="region of interest" description="Disordered" evidence="1">
    <location>
        <begin position="131"/>
        <end position="247"/>
    </location>
</feature>
<evidence type="ECO:0000256" key="2">
    <source>
        <dbReference type="SAM" id="Phobius"/>
    </source>
</evidence>
<comment type="caution">
    <text evidence="3">The sequence shown here is derived from an EMBL/GenBank/DDBJ whole genome shotgun (WGS) entry which is preliminary data.</text>
</comment>
<accession>A0A3M2LGP6</accession>
<dbReference type="OrthoDB" id="9889463at2"/>
<feature type="compositionally biased region" description="Low complexity" evidence="1">
    <location>
        <begin position="20"/>
        <end position="31"/>
    </location>
</feature>
<evidence type="ECO:0000256" key="1">
    <source>
        <dbReference type="SAM" id="MobiDB-lite"/>
    </source>
</evidence>
<dbReference type="Proteomes" id="UP000282674">
    <property type="component" value="Unassembled WGS sequence"/>
</dbReference>
<organism evidence="3 4">
    <name type="scientific">Actinomadura harenae</name>
    <dbReference type="NCBI Taxonomy" id="2483351"/>
    <lineage>
        <taxon>Bacteria</taxon>
        <taxon>Bacillati</taxon>
        <taxon>Actinomycetota</taxon>
        <taxon>Actinomycetes</taxon>
        <taxon>Streptosporangiales</taxon>
        <taxon>Thermomonosporaceae</taxon>
        <taxon>Actinomadura</taxon>
    </lineage>
</organism>
<feature type="region of interest" description="Disordered" evidence="1">
    <location>
        <begin position="1"/>
        <end position="92"/>
    </location>
</feature>
<name>A0A3M2LGP6_9ACTN</name>
<feature type="compositionally biased region" description="Basic and acidic residues" evidence="1">
    <location>
        <begin position="38"/>
        <end position="49"/>
    </location>
</feature>
<protein>
    <submittedName>
        <fullName evidence="3">Uncharacterized protein</fullName>
    </submittedName>
</protein>
<keyword evidence="4" id="KW-1185">Reference proteome</keyword>
<proteinExistence type="predicted"/>
<dbReference type="EMBL" id="RFFG01000129">
    <property type="protein sequence ID" value="RMI36671.1"/>
    <property type="molecule type" value="Genomic_DNA"/>
</dbReference>
<keyword evidence="2" id="KW-0472">Membrane</keyword>
<evidence type="ECO:0000313" key="3">
    <source>
        <dbReference type="EMBL" id="RMI36671.1"/>
    </source>
</evidence>
<feature type="compositionally biased region" description="Low complexity" evidence="1">
    <location>
        <begin position="190"/>
        <end position="229"/>
    </location>
</feature>
<feature type="transmembrane region" description="Helical" evidence="2">
    <location>
        <begin position="110"/>
        <end position="130"/>
    </location>
</feature>